<accession>A0A495XU52</accession>
<dbReference type="OrthoDB" id="5141834at2"/>
<organism evidence="1 2">
    <name type="scientific">Terracoccus luteus</name>
    <dbReference type="NCBI Taxonomy" id="53356"/>
    <lineage>
        <taxon>Bacteria</taxon>
        <taxon>Bacillati</taxon>
        <taxon>Actinomycetota</taxon>
        <taxon>Actinomycetes</taxon>
        <taxon>Micrococcales</taxon>
        <taxon>Intrasporangiaceae</taxon>
        <taxon>Terracoccus</taxon>
    </lineage>
</organism>
<name>A0A495XU52_9MICO</name>
<reference evidence="1 2" key="1">
    <citation type="submission" date="2018-10" db="EMBL/GenBank/DDBJ databases">
        <title>Sequencing the genomes of 1000 actinobacteria strains.</title>
        <authorList>
            <person name="Klenk H.-P."/>
        </authorList>
    </citation>
    <scope>NUCLEOTIDE SEQUENCE [LARGE SCALE GENOMIC DNA]</scope>
    <source>
        <strain evidence="1 2">DSM 44267</strain>
    </source>
</reference>
<keyword evidence="2" id="KW-1185">Reference proteome</keyword>
<protein>
    <submittedName>
        <fullName evidence="1">Uncharacterized protein</fullName>
    </submittedName>
</protein>
<dbReference type="Proteomes" id="UP000278440">
    <property type="component" value="Unassembled WGS sequence"/>
</dbReference>
<dbReference type="EMBL" id="RBXT01000001">
    <property type="protein sequence ID" value="RKT78081.1"/>
    <property type="molecule type" value="Genomic_DNA"/>
</dbReference>
<dbReference type="RefSeq" id="WP_121032227.1">
    <property type="nucleotide sequence ID" value="NZ_RBXT01000001.1"/>
</dbReference>
<comment type="caution">
    <text evidence="1">The sequence shown here is derived from an EMBL/GenBank/DDBJ whole genome shotgun (WGS) entry which is preliminary data.</text>
</comment>
<evidence type="ECO:0000313" key="1">
    <source>
        <dbReference type="EMBL" id="RKT78081.1"/>
    </source>
</evidence>
<dbReference type="AlphaFoldDB" id="A0A495XU52"/>
<evidence type="ECO:0000313" key="2">
    <source>
        <dbReference type="Proteomes" id="UP000278440"/>
    </source>
</evidence>
<proteinExistence type="predicted"/>
<sequence>MPELPASVRLALWMTHSWNGGPSTIEALTRSFPDLDHVAGDLTRLDTWRDLGERALFVALPRPGDVSRMPPGSVAAAAEATDAGECVFVAGIGGVLVPRLSEFGPENDTGTRVDWSAHEADPVPRHRLEMLDLRQVHRTLLAAMASHADHFERVGGAPWGPGTRSEVEVGTEARSWGVPPATPARPLHTMALAASVSRIADRTAGLRGLGSGGLDAATATSRGMLLRSLAADADDALTDATNIAVMTLAGWRPA</sequence>
<gene>
    <name evidence="1" type="ORF">DFJ68_1517</name>
</gene>